<organism evidence="2 3">
    <name type="scientific">Actinomadura decatromicini</name>
    <dbReference type="NCBI Taxonomy" id="2604572"/>
    <lineage>
        <taxon>Bacteria</taxon>
        <taxon>Bacillati</taxon>
        <taxon>Actinomycetota</taxon>
        <taxon>Actinomycetes</taxon>
        <taxon>Streptosporangiales</taxon>
        <taxon>Thermomonosporaceae</taxon>
        <taxon>Actinomadura</taxon>
    </lineage>
</organism>
<dbReference type="Pfam" id="PF13560">
    <property type="entry name" value="HTH_31"/>
    <property type="match status" value="1"/>
</dbReference>
<evidence type="ECO:0000259" key="1">
    <source>
        <dbReference type="PROSITE" id="PS50943"/>
    </source>
</evidence>
<feature type="domain" description="HTH cro/C1-type" evidence="1">
    <location>
        <begin position="19"/>
        <end position="73"/>
    </location>
</feature>
<dbReference type="InterPro" id="IPR043917">
    <property type="entry name" value="DUF5753"/>
</dbReference>
<dbReference type="Pfam" id="PF19054">
    <property type="entry name" value="DUF5753"/>
    <property type="match status" value="1"/>
</dbReference>
<dbReference type="GO" id="GO:0003677">
    <property type="term" value="F:DNA binding"/>
    <property type="evidence" value="ECO:0007669"/>
    <property type="project" value="InterPro"/>
</dbReference>
<dbReference type="CDD" id="cd00093">
    <property type="entry name" value="HTH_XRE"/>
    <property type="match status" value="1"/>
</dbReference>
<reference evidence="2 3" key="1">
    <citation type="submission" date="2019-08" db="EMBL/GenBank/DDBJ databases">
        <title>Actinomadura sp. nov. CYP1-5 isolated from mountain soil.</title>
        <authorList>
            <person name="Songsumanus A."/>
            <person name="Kuncharoen N."/>
            <person name="Kudo T."/>
            <person name="Yuki M."/>
            <person name="Igarashi Y."/>
            <person name="Tanasupawat S."/>
        </authorList>
    </citation>
    <scope>NUCLEOTIDE SEQUENCE [LARGE SCALE GENOMIC DNA]</scope>
    <source>
        <strain evidence="2 3">CYP1-5</strain>
    </source>
</reference>
<accession>A0A5D3F7Z7</accession>
<dbReference type="EMBL" id="VSRQ01000007">
    <property type="protein sequence ID" value="TYK45137.1"/>
    <property type="molecule type" value="Genomic_DNA"/>
</dbReference>
<keyword evidence="3" id="KW-1185">Reference proteome</keyword>
<proteinExistence type="predicted"/>
<protein>
    <submittedName>
        <fullName evidence="2">Helix-turn-helix domain-containing protein</fullName>
    </submittedName>
</protein>
<sequence>MTSPPYIPSVRARSLGRRLREAREAADIRVGAAAASLGWSQGKVSHIESGRNRPSERDVELLLDLYGVRRPQRDELLALAREVDRRGWWNDYTDVLHGPYVALEDAAHTVLGWAPQVVPGLLQTPEYATEIMRIAHTDDEDVERRVRARVQRQLLLTRPSSPASLHVVLSEQILHNPVGGPDVMRDQLYRLVSEAHRPNVTLQILETASGAHAGLEGMFIVLKFPAPDPDVAYVEGVHGVVYLESPQTVADCNVRFESLHKQALDSDASAELIKAVARSM</sequence>
<dbReference type="AlphaFoldDB" id="A0A5D3F7Z7"/>
<dbReference type="PROSITE" id="PS50943">
    <property type="entry name" value="HTH_CROC1"/>
    <property type="match status" value="1"/>
</dbReference>
<dbReference type="InterPro" id="IPR010982">
    <property type="entry name" value="Lambda_DNA-bd_dom_sf"/>
</dbReference>
<evidence type="ECO:0000313" key="2">
    <source>
        <dbReference type="EMBL" id="TYK45137.1"/>
    </source>
</evidence>
<dbReference type="RefSeq" id="WP_148765505.1">
    <property type="nucleotide sequence ID" value="NZ_VSRQ01000007.1"/>
</dbReference>
<dbReference type="InterPro" id="IPR001387">
    <property type="entry name" value="Cro/C1-type_HTH"/>
</dbReference>
<name>A0A5D3F7Z7_9ACTN</name>
<dbReference type="Gene3D" id="1.10.260.40">
    <property type="entry name" value="lambda repressor-like DNA-binding domains"/>
    <property type="match status" value="1"/>
</dbReference>
<evidence type="ECO:0000313" key="3">
    <source>
        <dbReference type="Proteomes" id="UP000323505"/>
    </source>
</evidence>
<dbReference type="SMART" id="SM00530">
    <property type="entry name" value="HTH_XRE"/>
    <property type="match status" value="1"/>
</dbReference>
<dbReference type="Proteomes" id="UP000323505">
    <property type="component" value="Unassembled WGS sequence"/>
</dbReference>
<comment type="caution">
    <text evidence="2">The sequence shown here is derived from an EMBL/GenBank/DDBJ whole genome shotgun (WGS) entry which is preliminary data.</text>
</comment>
<dbReference type="SUPFAM" id="SSF47413">
    <property type="entry name" value="lambda repressor-like DNA-binding domains"/>
    <property type="match status" value="1"/>
</dbReference>
<gene>
    <name evidence="2" type="ORF">FXF68_31135</name>
</gene>